<organism evidence="1 2">
    <name type="scientific">Armillaria luteobubalina</name>
    <dbReference type="NCBI Taxonomy" id="153913"/>
    <lineage>
        <taxon>Eukaryota</taxon>
        <taxon>Fungi</taxon>
        <taxon>Dikarya</taxon>
        <taxon>Basidiomycota</taxon>
        <taxon>Agaricomycotina</taxon>
        <taxon>Agaricomycetes</taxon>
        <taxon>Agaricomycetidae</taxon>
        <taxon>Agaricales</taxon>
        <taxon>Marasmiineae</taxon>
        <taxon>Physalacriaceae</taxon>
        <taxon>Armillaria</taxon>
    </lineage>
</organism>
<keyword evidence="2" id="KW-1185">Reference proteome</keyword>
<dbReference type="Gene3D" id="1.10.8.430">
    <property type="entry name" value="Helical domain of apoptotic protease-activating factors"/>
    <property type="match status" value="1"/>
</dbReference>
<reference evidence="1" key="1">
    <citation type="submission" date="2023-06" db="EMBL/GenBank/DDBJ databases">
        <authorList>
            <consortium name="Lawrence Berkeley National Laboratory"/>
            <person name="Ahrendt S."/>
            <person name="Sahu N."/>
            <person name="Indic B."/>
            <person name="Wong-Bajracharya J."/>
            <person name="Merenyi Z."/>
            <person name="Ke H.-M."/>
            <person name="Monk M."/>
            <person name="Kocsube S."/>
            <person name="Drula E."/>
            <person name="Lipzen A."/>
            <person name="Balint B."/>
            <person name="Henrissat B."/>
            <person name="Andreopoulos B."/>
            <person name="Martin F.M."/>
            <person name="Harder C.B."/>
            <person name="Rigling D."/>
            <person name="Ford K.L."/>
            <person name="Foster G.D."/>
            <person name="Pangilinan J."/>
            <person name="Papanicolaou A."/>
            <person name="Barry K."/>
            <person name="LaButti K."/>
            <person name="Viragh M."/>
            <person name="Koriabine M."/>
            <person name="Yan M."/>
            <person name="Riley R."/>
            <person name="Champramary S."/>
            <person name="Plett K.L."/>
            <person name="Tsai I.J."/>
            <person name="Slot J."/>
            <person name="Sipos G."/>
            <person name="Plett J."/>
            <person name="Nagy L.G."/>
            <person name="Grigoriev I.V."/>
        </authorList>
    </citation>
    <scope>NUCLEOTIDE SEQUENCE</scope>
    <source>
        <strain evidence="1">HWK02</strain>
    </source>
</reference>
<dbReference type="EMBL" id="JAUEPU010000005">
    <property type="protein sequence ID" value="KAK0502447.1"/>
    <property type="molecule type" value="Genomic_DNA"/>
</dbReference>
<dbReference type="InterPro" id="IPR042197">
    <property type="entry name" value="Apaf_helical"/>
</dbReference>
<evidence type="ECO:0000313" key="2">
    <source>
        <dbReference type="Proteomes" id="UP001175228"/>
    </source>
</evidence>
<accession>A0AA39QGF3</accession>
<sequence>DWISHYDQQEWLLIYDNANHDNISLLKKYIPAGEHGNILITSCNPYLACITDNVKEAVSEMCSTEALELFFKASNLQNSDVSIFEHAEAIVTRLGFIPLAIDLAGSSIAGELYTLDDYHDLLDKNQEVILKKKFNTEHEQNIYESWNMSFN</sequence>
<protein>
    <submittedName>
        <fullName evidence="1">Uncharacterized protein</fullName>
    </submittedName>
</protein>
<dbReference type="InterPro" id="IPR027417">
    <property type="entry name" value="P-loop_NTPase"/>
</dbReference>
<dbReference type="AlphaFoldDB" id="A0AA39QGF3"/>
<dbReference type="Proteomes" id="UP001175228">
    <property type="component" value="Unassembled WGS sequence"/>
</dbReference>
<gene>
    <name evidence="1" type="ORF">EDD18DRAFT_1015574</name>
</gene>
<evidence type="ECO:0000313" key="1">
    <source>
        <dbReference type="EMBL" id="KAK0502447.1"/>
    </source>
</evidence>
<dbReference type="SUPFAM" id="SSF52540">
    <property type="entry name" value="P-loop containing nucleoside triphosphate hydrolases"/>
    <property type="match status" value="1"/>
</dbReference>
<proteinExistence type="predicted"/>
<name>A0AA39QGF3_9AGAR</name>
<feature type="non-terminal residue" evidence="1">
    <location>
        <position position="1"/>
    </location>
</feature>
<feature type="non-terminal residue" evidence="1">
    <location>
        <position position="151"/>
    </location>
</feature>
<comment type="caution">
    <text evidence="1">The sequence shown here is derived from an EMBL/GenBank/DDBJ whole genome shotgun (WGS) entry which is preliminary data.</text>
</comment>